<dbReference type="Gene3D" id="3.90.79.10">
    <property type="entry name" value="Nucleoside Triphosphate Pyrophosphohydrolase"/>
    <property type="match status" value="1"/>
</dbReference>
<accession>E0TFS8</accession>
<dbReference type="SUPFAM" id="SSF55811">
    <property type="entry name" value="Nudix"/>
    <property type="match status" value="1"/>
</dbReference>
<dbReference type="PRINTS" id="PR00502">
    <property type="entry name" value="NUDIXFAMILY"/>
</dbReference>
<dbReference type="GO" id="GO:0019693">
    <property type="term" value="P:ribose phosphate metabolic process"/>
    <property type="evidence" value="ECO:0007669"/>
    <property type="project" value="TreeGrafter"/>
</dbReference>
<dbReference type="PROSITE" id="PS51462">
    <property type="entry name" value="NUDIX"/>
    <property type="match status" value="1"/>
</dbReference>
<comment type="cofactor">
    <cofactor evidence="1">
        <name>Mn(2+)</name>
        <dbReference type="ChEBI" id="CHEBI:29035"/>
    </cofactor>
</comment>
<evidence type="ECO:0000313" key="6">
    <source>
        <dbReference type="EMBL" id="ADM09093.1"/>
    </source>
</evidence>
<dbReference type="InterPro" id="IPR022927">
    <property type="entry name" value="RppH"/>
</dbReference>
<dbReference type="AlphaFoldDB" id="E0TFS8"/>
<dbReference type="InterPro" id="IPR015797">
    <property type="entry name" value="NUDIX_hydrolase-like_dom_sf"/>
</dbReference>
<dbReference type="PANTHER" id="PTHR11839:SF22">
    <property type="entry name" value="NUDIX HYDROLASE 26, CHLOROPLASTIC"/>
    <property type="match status" value="1"/>
</dbReference>
<dbReference type="Proteomes" id="UP000001302">
    <property type="component" value="Chromosome"/>
</dbReference>
<dbReference type="PROSITE" id="PS00893">
    <property type="entry name" value="NUDIX_BOX"/>
    <property type="match status" value="1"/>
</dbReference>
<dbReference type="InterPro" id="IPR020084">
    <property type="entry name" value="NUDIX_hydrolase_CS"/>
</dbReference>
<dbReference type="STRING" id="314260.PB2503_05092"/>
<dbReference type="eggNOG" id="COG0494">
    <property type="taxonomic scope" value="Bacteria"/>
</dbReference>
<evidence type="ECO:0000256" key="4">
    <source>
        <dbReference type="HAMAP-Rule" id="MF_00298"/>
    </source>
</evidence>
<dbReference type="HAMAP" id="MF_00298">
    <property type="entry name" value="Nudix_RppH"/>
    <property type="match status" value="1"/>
</dbReference>
<reference evidence="7" key="1">
    <citation type="submission" date="2010-08" db="EMBL/GenBank/DDBJ databases">
        <title>Genome sequence of Parvularcula bermudensis HTCC2503.</title>
        <authorList>
            <person name="Kang D.-M."/>
            <person name="Oh H.-M."/>
            <person name="Cho J.-C."/>
        </authorList>
    </citation>
    <scope>NUCLEOTIDE SEQUENCE [LARGE SCALE GENOMIC DNA]</scope>
    <source>
        <strain evidence="7">ATCC BAA-594 / HTCC2503 / KCTC 12087</strain>
    </source>
</reference>
<evidence type="ECO:0000313" key="7">
    <source>
        <dbReference type="Proteomes" id="UP000001302"/>
    </source>
</evidence>
<dbReference type="GO" id="GO:0006753">
    <property type="term" value="P:nucleoside phosphate metabolic process"/>
    <property type="evidence" value="ECO:0007669"/>
    <property type="project" value="TreeGrafter"/>
</dbReference>
<evidence type="ECO:0000256" key="1">
    <source>
        <dbReference type="ARBA" id="ARBA00001936"/>
    </source>
</evidence>
<dbReference type="NCBIfam" id="NF001938">
    <property type="entry name" value="PRK00714.1-5"/>
    <property type="match status" value="1"/>
</dbReference>
<comment type="function">
    <text evidence="4">Accelerates the degradation of transcripts by removing pyrophosphate from the 5'-end of triphosphorylated RNA, leading to a more labile monophosphorylated state that can stimulate subsequent ribonuclease cleavage.</text>
</comment>
<gene>
    <name evidence="4" type="primary">rppH</name>
    <name evidence="4" type="synonym">nudH</name>
    <name evidence="6" type="ordered locus">PB2503_05092</name>
</gene>
<evidence type="ECO:0000256" key="3">
    <source>
        <dbReference type="ARBA" id="ARBA00022801"/>
    </source>
</evidence>
<dbReference type="GO" id="GO:0034432">
    <property type="term" value="F:bis(5'-adenosyl)-pentaphosphatase activity"/>
    <property type="evidence" value="ECO:0007669"/>
    <property type="project" value="TreeGrafter"/>
</dbReference>
<comment type="cofactor">
    <cofactor evidence="4">
        <name>a divalent metal cation</name>
        <dbReference type="ChEBI" id="CHEBI:60240"/>
    </cofactor>
</comment>
<protein>
    <recommendedName>
        <fullName evidence="4">RNA pyrophosphohydrolase</fullName>
        <ecNumber evidence="4">3.6.1.-</ecNumber>
    </recommendedName>
    <alternativeName>
        <fullName evidence="4">(Di)nucleoside polyphosphate hydrolase</fullName>
    </alternativeName>
</protein>
<comment type="similarity">
    <text evidence="4">Belongs to the Nudix hydrolase family. RppH subfamily.</text>
</comment>
<dbReference type="GO" id="GO:0008893">
    <property type="term" value="F:guanosine-3',5'-bis(diphosphate) 3'-diphosphatase activity"/>
    <property type="evidence" value="ECO:0007669"/>
    <property type="project" value="TreeGrafter"/>
</dbReference>
<keyword evidence="3 4" id="KW-0378">Hydrolase</keyword>
<dbReference type="EC" id="3.6.1.-" evidence="4"/>
<dbReference type="CDD" id="cd03671">
    <property type="entry name" value="NUDIX_Ap4A_hydrolase_plant_like"/>
    <property type="match status" value="1"/>
</dbReference>
<dbReference type="OrthoDB" id="9816040at2"/>
<feature type="domain" description="Nudix hydrolase" evidence="5">
    <location>
        <begin position="9"/>
        <end position="157"/>
    </location>
</feature>
<comment type="cofactor">
    <cofactor evidence="2">
        <name>Mg(2+)</name>
        <dbReference type="ChEBI" id="CHEBI:18420"/>
    </cofactor>
</comment>
<name>E0TFS8_PARBH</name>
<evidence type="ECO:0000256" key="2">
    <source>
        <dbReference type="ARBA" id="ARBA00001946"/>
    </source>
</evidence>
<dbReference type="HOGENOM" id="CLU_087195_3_0_5"/>
<dbReference type="EMBL" id="CP002156">
    <property type="protein sequence ID" value="ADM09093.1"/>
    <property type="molecule type" value="Genomic_DNA"/>
</dbReference>
<dbReference type="Pfam" id="PF00293">
    <property type="entry name" value="NUDIX"/>
    <property type="match status" value="1"/>
</dbReference>
<proteinExistence type="inferred from homology"/>
<reference evidence="6 7" key="2">
    <citation type="journal article" date="2011" name="J. Bacteriol.">
        <title>Complete genome sequence of strain HTCC2503T of Parvularcula bermudensis, the type species of the order "Parvularculales" in the class Alphaproteobacteria.</title>
        <authorList>
            <person name="Oh H.M."/>
            <person name="Kang I."/>
            <person name="Vergin K.L."/>
            <person name="Kang D."/>
            <person name="Rhee K.H."/>
            <person name="Giovannoni S.J."/>
            <person name="Cho J.C."/>
        </authorList>
    </citation>
    <scope>NUCLEOTIDE SEQUENCE [LARGE SCALE GENOMIC DNA]</scope>
    <source>
        <strain evidence="7">ATCC BAA-594 / HTCC2503 / KCTC 12087</strain>
    </source>
</reference>
<feature type="short sequence motif" description="Nudix box" evidence="4">
    <location>
        <begin position="49"/>
        <end position="70"/>
    </location>
</feature>
<organism evidence="6 7">
    <name type="scientific">Parvularcula bermudensis (strain ATCC BAA-594 / HTCC2503 / KCTC 12087)</name>
    <dbReference type="NCBI Taxonomy" id="314260"/>
    <lineage>
        <taxon>Bacteria</taxon>
        <taxon>Pseudomonadati</taxon>
        <taxon>Pseudomonadota</taxon>
        <taxon>Alphaproteobacteria</taxon>
        <taxon>Parvularculales</taxon>
        <taxon>Parvularculaceae</taxon>
        <taxon>Parvularcula</taxon>
    </lineage>
</organism>
<dbReference type="InterPro" id="IPR000086">
    <property type="entry name" value="NUDIX_hydrolase_dom"/>
</dbReference>
<dbReference type="PANTHER" id="PTHR11839">
    <property type="entry name" value="UDP/ADP-SUGAR PYROPHOSPHATASE"/>
    <property type="match status" value="1"/>
</dbReference>
<dbReference type="KEGG" id="pbr:PB2503_05092"/>
<dbReference type="InterPro" id="IPR020476">
    <property type="entry name" value="Nudix_hydrolase"/>
</dbReference>
<keyword evidence="7" id="KW-1185">Reference proteome</keyword>
<sequence length="174" mass="19685">MKELPDLADYRPNVGICVLNKQGLVWIGERIAHTPEEAARPFRWQMPQGGVDEGESPKDAAFRELYEETGLTTVRLLAMTPGWLVYDFPPDYKAKKQERWAGQRQKWVVMLFEGQDDEVNLEAHDPTEFSAWRWAPLADIEGLVVPFKRGIYRALAESFSPLAAHVAGSKPGDC</sequence>
<dbReference type="RefSeq" id="WP_013300067.1">
    <property type="nucleotide sequence ID" value="NC_014414.1"/>
</dbReference>
<evidence type="ECO:0000259" key="5">
    <source>
        <dbReference type="PROSITE" id="PS51462"/>
    </source>
</evidence>